<accession>A0A654LZ23</accession>
<keyword evidence="2" id="KW-1185">Reference proteome</keyword>
<proteinExistence type="predicted"/>
<evidence type="ECO:0000313" key="1">
    <source>
        <dbReference type="EMBL" id="ALI36698.1"/>
    </source>
</evidence>
<sequence>MIILSLEELREKAFFQNSIDVWIMLCEEKKWDYSDIENYLNFIDYLFSNGIKIQRFPLCIKESGGMFERGKDKTSFLERLSKVQSDNASAFTIKLTQSAIATMRGFTL</sequence>
<dbReference type="KEGG" id="taa:NMY3_02506"/>
<gene>
    <name evidence="1" type="ORF">NMY3_02506</name>
</gene>
<organism evidence="1 2">
    <name type="scientific">Candidatus Nitrosocosmicus oleophilus</name>
    <dbReference type="NCBI Taxonomy" id="1353260"/>
    <lineage>
        <taxon>Archaea</taxon>
        <taxon>Nitrososphaerota</taxon>
        <taxon>Nitrososphaeria</taxon>
        <taxon>Nitrososphaerales</taxon>
        <taxon>Nitrososphaeraceae</taxon>
        <taxon>Candidatus Nitrosocosmicus</taxon>
    </lineage>
</organism>
<dbReference type="EMBL" id="CP012850">
    <property type="protein sequence ID" value="ALI36698.1"/>
    <property type="molecule type" value="Genomic_DNA"/>
</dbReference>
<evidence type="ECO:0000313" key="2">
    <source>
        <dbReference type="Proteomes" id="UP000058925"/>
    </source>
</evidence>
<reference evidence="2" key="1">
    <citation type="submission" date="2015-10" db="EMBL/GenBank/DDBJ databases">
        <title>Niche specialization of a soil ammonia-oxidizing archaeon, Candidatus Nitrosocosmicus oleophilus.</title>
        <authorList>
            <person name="Jung M.-Y."/>
            <person name="Rhee S.-K."/>
        </authorList>
    </citation>
    <scope>NUCLEOTIDE SEQUENCE [LARGE SCALE GENOMIC DNA]</scope>
    <source>
        <strain evidence="2">MY3</strain>
    </source>
</reference>
<dbReference type="AlphaFoldDB" id="A0A654LZ23"/>
<protein>
    <submittedName>
        <fullName evidence="1">Uncharacterized protein</fullName>
    </submittedName>
</protein>
<name>A0A654LZ23_9ARCH</name>
<dbReference type="Proteomes" id="UP000058925">
    <property type="component" value="Chromosome"/>
</dbReference>